<dbReference type="EMBL" id="SNXR01000015">
    <property type="protein sequence ID" value="TDP58235.1"/>
    <property type="molecule type" value="Genomic_DNA"/>
</dbReference>
<dbReference type="InterPro" id="IPR013517">
    <property type="entry name" value="FG-GAP"/>
</dbReference>
<evidence type="ECO:0000256" key="1">
    <source>
        <dbReference type="ARBA" id="ARBA00022729"/>
    </source>
</evidence>
<dbReference type="SMART" id="SM00191">
    <property type="entry name" value="Int_alpha"/>
    <property type="match status" value="4"/>
</dbReference>
<gene>
    <name evidence="5" type="ORF">BC748_2268</name>
</gene>
<dbReference type="InterPro" id="IPR013519">
    <property type="entry name" value="Int_alpha_beta-p"/>
</dbReference>
<comment type="caution">
    <text evidence="5">The sequence shown here is derived from an EMBL/GenBank/DDBJ whole genome shotgun (WGS) entry which is preliminary data.</text>
</comment>
<organism evidence="5 6">
    <name type="scientific">Flavobacterium dankookense</name>
    <dbReference type="NCBI Taxonomy" id="706186"/>
    <lineage>
        <taxon>Bacteria</taxon>
        <taxon>Pseudomonadati</taxon>
        <taxon>Bacteroidota</taxon>
        <taxon>Flavobacteriia</taxon>
        <taxon>Flavobacteriales</taxon>
        <taxon>Flavobacteriaceae</taxon>
        <taxon>Flavobacterium</taxon>
    </lineage>
</organism>
<dbReference type="PANTHER" id="PTHR36220:SF1">
    <property type="entry name" value="GAMMA TUBULIN COMPLEX COMPONENT C-TERMINAL DOMAIN-CONTAINING PROTEIN"/>
    <property type="match status" value="1"/>
</dbReference>
<reference evidence="5 6" key="1">
    <citation type="submission" date="2019-03" db="EMBL/GenBank/DDBJ databases">
        <title>Genomic Encyclopedia of Archaeal and Bacterial Type Strains, Phase II (KMG-II): from individual species to whole genera.</title>
        <authorList>
            <person name="Goeker M."/>
        </authorList>
    </citation>
    <scope>NUCLEOTIDE SEQUENCE [LARGE SCALE GENOMIC DNA]</scope>
    <source>
        <strain evidence="5 6">DSM 25687</strain>
    </source>
</reference>
<dbReference type="SUPFAM" id="SSF50965">
    <property type="entry name" value="Galactose oxidase, central domain"/>
    <property type="match status" value="2"/>
</dbReference>
<dbReference type="Gene3D" id="2.130.10.130">
    <property type="entry name" value="Integrin alpha, N-terminal"/>
    <property type="match status" value="1"/>
</dbReference>
<dbReference type="Pfam" id="PF18962">
    <property type="entry name" value="Por_Secre_tail"/>
    <property type="match status" value="1"/>
</dbReference>
<dbReference type="PANTHER" id="PTHR36220">
    <property type="entry name" value="UNNAMED PRODUCT"/>
    <property type="match status" value="1"/>
</dbReference>
<evidence type="ECO:0000259" key="4">
    <source>
        <dbReference type="Pfam" id="PF18962"/>
    </source>
</evidence>
<dbReference type="AlphaFoldDB" id="A0A4R6Q800"/>
<sequence>MKRILILLFSNIVFSQTQIGSSLNGTFAEDRFGQSTTINSTGNIIAVGAPTNSQVGNETGQVTVFSFDGENWNQLGGLLNGLTSSDEVNFGSSLSISSNGEILAVGSPNYDSIGNDFGAVQIFKFENSNWVQLGNTIIGTQDNSFTGASISLSSDGNRIAVGSPGKSIDGLQRGNVTIYELVSNVWSQLGTSIIGDLNQVFFGNQIKLNSTGDNVIISDFNIDIEPTKIGKVKVYSFDGTNWTQKGNSIVGLLSEDNRLKSVDMSNDASTIVIGIPGSDVNGNDSGKVRVYSFNNTDWLQKGLDINGTLMSDLFGFSVKLFNSGNGIIIGSPNFNNKGKMSFYEYISNNWQQSGNDVIGENVGDFFGISISISENNLVSVGAFGNDTNGNNSGQVKVFDINSSLKSSSFINNRVTVYPNPVENYLFFNSEGKIVENILINNCLGMKILNKSFLNNNLLDIEDFPKGVYFLEYSVEGTKYYQNILKK</sequence>
<feature type="domain" description="Secretion system C-terminal sorting" evidence="4">
    <location>
        <begin position="416"/>
        <end position="481"/>
    </location>
</feature>
<evidence type="ECO:0000256" key="3">
    <source>
        <dbReference type="ARBA" id="ARBA00023180"/>
    </source>
</evidence>
<dbReference type="NCBIfam" id="TIGR04183">
    <property type="entry name" value="Por_Secre_tail"/>
    <property type="match status" value="1"/>
</dbReference>
<proteinExistence type="predicted"/>
<keyword evidence="1" id="KW-0732">Signal</keyword>
<dbReference type="InterPro" id="IPR028994">
    <property type="entry name" value="Integrin_alpha_N"/>
</dbReference>
<keyword evidence="3" id="KW-0325">Glycoprotein</keyword>
<evidence type="ECO:0000313" key="6">
    <source>
        <dbReference type="Proteomes" id="UP000295260"/>
    </source>
</evidence>
<keyword evidence="2" id="KW-0677">Repeat</keyword>
<evidence type="ECO:0000313" key="5">
    <source>
        <dbReference type="EMBL" id="TDP58235.1"/>
    </source>
</evidence>
<dbReference type="InterPro" id="IPR026444">
    <property type="entry name" value="Secre_tail"/>
</dbReference>
<dbReference type="RefSeq" id="WP_133533509.1">
    <property type="nucleotide sequence ID" value="NZ_SNXR01000015.1"/>
</dbReference>
<dbReference type="Pfam" id="PF14312">
    <property type="entry name" value="FG-GAP_2"/>
    <property type="match status" value="1"/>
</dbReference>
<dbReference type="OrthoDB" id="1403372at2"/>
<evidence type="ECO:0000256" key="2">
    <source>
        <dbReference type="ARBA" id="ARBA00022737"/>
    </source>
</evidence>
<accession>A0A4R6Q800</accession>
<name>A0A4R6Q800_9FLAO</name>
<dbReference type="InterPro" id="IPR011043">
    <property type="entry name" value="Gal_Oxase/kelch_b-propeller"/>
</dbReference>
<keyword evidence="6" id="KW-1185">Reference proteome</keyword>
<dbReference type="Proteomes" id="UP000295260">
    <property type="component" value="Unassembled WGS sequence"/>
</dbReference>
<protein>
    <submittedName>
        <fullName evidence="5">Putative secreted protein (Por secretion system target)</fullName>
    </submittedName>
</protein>